<sequence>MEKYRRSIGRWRMVAFVLLLCMLALLVGIIIISFVKNRQLEEQVVPECSGKEEINLAQPDDPSVFHDLTAVEVRGLMKYLHSQKSLNLVQPAEKRTNNSYLYLAEIYVPAKMKVLDYLDHNGVKPEREAIVTIFRGDKRPPVVEEYLVGPLPNPNHWKEVPFRRQKIPFNLRPLTSPELDSEIFLLEDAIHSTLYDLVLESFGGKFRDCGDKCLTMQSPAPFSPAVSGVPHGRKIWYTMLRTIDFFILHPLDFAVLVDFNYETQNIAIDAVWYHGQSFSSLEELATGYSDGSVTKMKVPYSPENDNTFSKMTRRGQAFQNEFKRDPIEVEPDGKRYSIHHNHVEYMGWKFYYRMSTVAGPQLYDIRFRNERIAYEISLQEIVVLYSGFKPGQMFPDYYDSCTLIGPQDKGLVPGIDCPAHATFMDTSFVLESSKEPLTFKNTFCIFEHNTGYPLRRHHSYAMGYGSYYEGMSNVVLTLRSVFTVNGVVQVRAISTGYILATFHTDQEAPYGAQVHDHINGNLHTHLFNFKVDIDIKGKTNRFATWDIAPTSRPNDYSATPNAKYHMTNYSRNVKDTELAGAYKFNFETPKYLLFYNEQEKNAYGNPKAYRITLPISIECQPSHKLVNEGRIRTRTVKTNHAQLDLILTRFIGNSHTVFELV</sequence>
<feature type="domain" description="Copper amine oxidase N2-terminal" evidence="9">
    <location>
        <begin position="75"/>
        <end position="155"/>
    </location>
</feature>
<dbReference type="InterPro" id="IPR016182">
    <property type="entry name" value="Cu_amine_oxidase_N-reg"/>
</dbReference>
<dbReference type="InterPro" id="IPR015798">
    <property type="entry name" value="Cu_amine_oxidase_C"/>
</dbReference>
<evidence type="ECO:0000259" key="9">
    <source>
        <dbReference type="Pfam" id="PF02727"/>
    </source>
</evidence>
<evidence type="ECO:0000256" key="1">
    <source>
        <dbReference type="ARBA" id="ARBA00007983"/>
    </source>
</evidence>
<dbReference type="AlphaFoldDB" id="A0A210QB52"/>
<dbReference type="InterPro" id="IPR036460">
    <property type="entry name" value="Cu_amine_oxidase_C_sf"/>
</dbReference>
<reference evidence="10 11" key="1">
    <citation type="journal article" date="2017" name="Nat. Ecol. Evol.">
        <title>Scallop genome provides insights into evolution of bilaterian karyotype and development.</title>
        <authorList>
            <person name="Wang S."/>
            <person name="Zhang J."/>
            <person name="Jiao W."/>
            <person name="Li J."/>
            <person name="Xun X."/>
            <person name="Sun Y."/>
            <person name="Guo X."/>
            <person name="Huan P."/>
            <person name="Dong B."/>
            <person name="Zhang L."/>
            <person name="Hu X."/>
            <person name="Sun X."/>
            <person name="Wang J."/>
            <person name="Zhao C."/>
            <person name="Wang Y."/>
            <person name="Wang D."/>
            <person name="Huang X."/>
            <person name="Wang R."/>
            <person name="Lv J."/>
            <person name="Li Y."/>
            <person name="Zhang Z."/>
            <person name="Liu B."/>
            <person name="Lu W."/>
            <person name="Hui Y."/>
            <person name="Liang J."/>
            <person name="Zhou Z."/>
            <person name="Hou R."/>
            <person name="Li X."/>
            <person name="Liu Y."/>
            <person name="Li H."/>
            <person name="Ning X."/>
            <person name="Lin Y."/>
            <person name="Zhao L."/>
            <person name="Xing Q."/>
            <person name="Dou J."/>
            <person name="Li Y."/>
            <person name="Mao J."/>
            <person name="Guo H."/>
            <person name="Dou H."/>
            <person name="Li T."/>
            <person name="Mu C."/>
            <person name="Jiang W."/>
            <person name="Fu Q."/>
            <person name="Fu X."/>
            <person name="Miao Y."/>
            <person name="Liu J."/>
            <person name="Yu Q."/>
            <person name="Li R."/>
            <person name="Liao H."/>
            <person name="Li X."/>
            <person name="Kong Y."/>
            <person name="Jiang Z."/>
            <person name="Chourrout D."/>
            <person name="Li R."/>
            <person name="Bao Z."/>
        </authorList>
    </citation>
    <scope>NUCLEOTIDE SEQUENCE [LARGE SCALE GENOMIC DNA]</scope>
    <source>
        <strain evidence="10 11">PY_sf001</strain>
    </source>
</reference>
<keyword evidence="5 6" id="KW-0186">Copper</keyword>
<name>A0A210QB52_MIZYE</name>
<dbReference type="PANTHER" id="PTHR10638">
    <property type="entry name" value="COPPER AMINE OXIDASE"/>
    <property type="match status" value="1"/>
</dbReference>
<dbReference type="InterPro" id="IPR015800">
    <property type="entry name" value="Cu_amine_oxidase_N2"/>
</dbReference>
<gene>
    <name evidence="10" type="ORF">KP79_PYT15400</name>
</gene>
<evidence type="ECO:0000256" key="6">
    <source>
        <dbReference type="RuleBase" id="RU000672"/>
    </source>
</evidence>
<feature type="transmembrane region" description="Helical" evidence="7">
    <location>
        <begin position="12"/>
        <end position="35"/>
    </location>
</feature>
<evidence type="ECO:0000259" key="8">
    <source>
        <dbReference type="Pfam" id="PF01179"/>
    </source>
</evidence>
<dbReference type="Pfam" id="PF02727">
    <property type="entry name" value="Cu_amine_oxidN2"/>
    <property type="match status" value="1"/>
</dbReference>
<dbReference type="STRING" id="6573.A0A210QB52"/>
<comment type="similarity">
    <text evidence="1 6">Belongs to the copper/topaquinone oxidase family.</text>
</comment>
<evidence type="ECO:0000256" key="3">
    <source>
        <dbReference type="ARBA" id="ARBA00022772"/>
    </source>
</evidence>
<dbReference type="SUPFAM" id="SSF54416">
    <property type="entry name" value="Amine oxidase N-terminal region"/>
    <property type="match status" value="2"/>
</dbReference>
<feature type="domain" description="Copper amine oxidase catalytic" evidence="8">
    <location>
        <begin position="329"/>
        <end position="614"/>
    </location>
</feature>
<dbReference type="GO" id="GO:0005886">
    <property type="term" value="C:plasma membrane"/>
    <property type="evidence" value="ECO:0007669"/>
    <property type="project" value="TreeGrafter"/>
</dbReference>
<dbReference type="SUPFAM" id="SSF49998">
    <property type="entry name" value="Amine oxidase catalytic domain"/>
    <property type="match status" value="1"/>
</dbReference>
<dbReference type="Gene3D" id="3.10.450.40">
    <property type="match status" value="2"/>
</dbReference>
<keyword evidence="7" id="KW-0472">Membrane</keyword>
<keyword evidence="7" id="KW-0812">Transmembrane</keyword>
<evidence type="ECO:0000256" key="5">
    <source>
        <dbReference type="ARBA" id="ARBA00023008"/>
    </source>
</evidence>
<proteinExistence type="inferred from homology"/>
<organism evidence="10 11">
    <name type="scientific">Mizuhopecten yessoensis</name>
    <name type="common">Japanese scallop</name>
    <name type="synonym">Patinopecten yessoensis</name>
    <dbReference type="NCBI Taxonomy" id="6573"/>
    <lineage>
        <taxon>Eukaryota</taxon>
        <taxon>Metazoa</taxon>
        <taxon>Spiralia</taxon>
        <taxon>Lophotrochozoa</taxon>
        <taxon>Mollusca</taxon>
        <taxon>Bivalvia</taxon>
        <taxon>Autobranchia</taxon>
        <taxon>Pteriomorphia</taxon>
        <taxon>Pectinida</taxon>
        <taxon>Pectinoidea</taxon>
        <taxon>Pectinidae</taxon>
        <taxon>Mizuhopecten</taxon>
    </lineage>
</organism>
<dbReference type="PANTHER" id="PTHR10638:SF20">
    <property type="entry name" value="AMINE OXIDASE"/>
    <property type="match status" value="1"/>
</dbReference>
<dbReference type="EC" id="1.4.3.-" evidence="6"/>
<dbReference type="GO" id="GO:0048038">
    <property type="term" value="F:quinone binding"/>
    <property type="evidence" value="ECO:0007669"/>
    <property type="project" value="InterPro"/>
</dbReference>
<protein>
    <recommendedName>
        <fullName evidence="6">Amine oxidase</fullName>
        <ecNumber evidence="6">1.4.3.-</ecNumber>
    </recommendedName>
</protein>
<keyword evidence="2 6" id="KW-0479">Metal-binding</keyword>
<dbReference type="Proteomes" id="UP000242188">
    <property type="component" value="Unassembled WGS sequence"/>
</dbReference>
<evidence type="ECO:0000256" key="2">
    <source>
        <dbReference type="ARBA" id="ARBA00022723"/>
    </source>
</evidence>
<evidence type="ECO:0000313" key="11">
    <source>
        <dbReference type="Proteomes" id="UP000242188"/>
    </source>
</evidence>
<dbReference type="Pfam" id="PF01179">
    <property type="entry name" value="Cu_amine_oxid"/>
    <property type="match status" value="1"/>
</dbReference>
<evidence type="ECO:0000313" key="10">
    <source>
        <dbReference type="EMBL" id="OWF45961.1"/>
    </source>
</evidence>
<dbReference type="EMBL" id="NEDP02004357">
    <property type="protein sequence ID" value="OWF45961.1"/>
    <property type="molecule type" value="Genomic_DNA"/>
</dbReference>
<keyword evidence="7" id="KW-1133">Transmembrane helix</keyword>
<comment type="PTM">
    <text evidence="6">Topaquinone (TPQ) is generated by copper-dependent autoxidation of a specific tyrosyl residue.</text>
</comment>
<keyword evidence="4 6" id="KW-0560">Oxidoreductase</keyword>
<keyword evidence="11" id="KW-1185">Reference proteome</keyword>
<comment type="cofactor">
    <cofactor evidence="6">
        <name>Cu cation</name>
        <dbReference type="ChEBI" id="CHEBI:23378"/>
    </cofactor>
    <text evidence="6">Contains 1 topaquinone per subunit.</text>
</comment>
<keyword evidence="3 6" id="KW-0801">TPQ</keyword>
<evidence type="ECO:0000256" key="7">
    <source>
        <dbReference type="SAM" id="Phobius"/>
    </source>
</evidence>
<dbReference type="InterPro" id="IPR000269">
    <property type="entry name" value="Cu_amine_oxidase"/>
</dbReference>
<dbReference type="GO" id="GO:0008131">
    <property type="term" value="F:primary methylamine oxidase activity"/>
    <property type="evidence" value="ECO:0007669"/>
    <property type="project" value="InterPro"/>
</dbReference>
<evidence type="ECO:0000256" key="4">
    <source>
        <dbReference type="ARBA" id="ARBA00023002"/>
    </source>
</evidence>
<dbReference type="Gene3D" id="2.70.98.20">
    <property type="entry name" value="Copper amine oxidase, catalytic domain"/>
    <property type="match status" value="1"/>
</dbReference>
<accession>A0A210QB52</accession>
<comment type="caution">
    <text evidence="10">The sequence shown here is derived from an EMBL/GenBank/DDBJ whole genome shotgun (WGS) entry which is preliminary data.</text>
</comment>
<dbReference type="PRINTS" id="PR00766">
    <property type="entry name" value="CUDAOXIDASE"/>
</dbReference>
<dbReference type="OrthoDB" id="5379943at2759"/>
<dbReference type="GO" id="GO:0005507">
    <property type="term" value="F:copper ion binding"/>
    <property type="evidence" value="ECO:0007669"/>
    <property type="project" value="InterPro"/>
</dbReference>
<dbReference type="GO" id="GO:0009308">
    <property type="term" value="P:amine metabolic process"/>
    <property type="evidence" value="ECO:0007669"/>
    <property type="project" value="UniProtKB-UniRule"/>
</dbReference>